<keyword evidence="5" id="KW-0067">ATP-binding</keyword>
<dbReference type="AlphaFoldDB" id="A0A0D3K799"/>
<name>A0A0D3K799_EMIH1</name>
<dbReference type="InterPro" id="IPR000719">
    <property type="entry name" value="Prot_kinase_dom"/>
</dbReference>
<dbReference type="PaxDb" id="2903-EOD31634"/>
<keyword evidence="8" id="KW-1185">Reference proteome</keyword>
<protein>
    <recommendedName>
        <fullName evidence="6">Protein kinase domain-containing protein</fullName>
    </recommendedName>
</protein>
<dbReference type="OMA" id="CDFDRAR"/>
<keyword evidence="1" id="KW-0723">Serine/threonine-protein kinase</keyword>
<evidence type="ECO:0000313" key="8">
    <source>
        <dbReference type="Proteomes" id="UP000013827"/>
    </source>
</evidence>
<keyword evidence="3" id="KW-0547">Nucleotide-binding</keyword>
<dbReference type="SUPFAM" id="SSF56112">
    <property type="entry name" value="Protein kinase-like (PK-like)"/>
    <property type="match status" value="1"/>
</dbReference>
<keyword evidence="2" id="KW-0808">Transferase</keyword>
<reference evidence="8" key="1">
    <citation type="journal article" date="2013" name="Nature">
        <title>Pan genome of the phytoplankton Emiliania underpins its global distribution.</title>
        <authorList>
            <person name="Read B.A."/>
            <person name="Kegel J."/>
            <person name="Klute M.J."/>
            <person name="Kuo A."/>
            <person name="Lefebvre S.C."/>
            <person name="Maumus F."/>
            <person name="Mayer C."/>
            <person name="Miller J."/>
            <person name="Monier A."/>
            <person name="Salamov A."/>
            <person name="Young J."/>
            <person name="Aguilar M."/>
            <person name="Claverie J.M."/>
            <person name="Frickenhaus S."/>
            <person name="Gonzalez K."/>
            <person name="Herman E.K."/>
            <person name="Lin Y.C."/>
            <person name="Napier J."/>
            <person name="Ogata H."/>
            <person name="Sarno A.F."/>
            <person name="Shmutz J."/>
            <person name="Schroeder D."/>
            <person name="de Vargas C."/>
            <person name="Verret F."/>
            <person name="von Dassow P."/>
            <person name="Valentin K."/>
            <person name="Van de Peer Y."/>
            <person name="Wheeler G."/>
            <person name="Dacks J.B."/>
            <person name="Delwiche C.F."/>
            <person name="Dyhrman S.T."/>
            <person name="Glockner G."/>
            <person name="John U."/>
            <person name="Richards T."/>
            <person name="Worden A.Z."/>
            <person name="Zhang X."/>
            <person name="Grigoriev I.V."/>
            <person name="Allen A.E."/>
            <person name="Bidle K."/>
            <person name="Borodovsky M."/>
            <person name="Bowler C."/>
            <person name="Brownlee C."/>
            <person name="Cock J.M."/>
            <person name="Elias M."/>
            <person name="Gladyshev V.N."/>
            <person name="Groth M."/>
            <person name="Guda C."/>
            <person name="Hadaegh A."/>
            <person name="Iglesias-Rodriguez M.D."/>
            <person name="Jenkins J."/>
            <person name="Jones B.M."/>
            <person name="Lawson T."/>
            <person name="Leese F."/>
            <person name="Lindquist E."/>
            <person name="Lobanov A."/>
            <person name="Lomsadze A."/>
            <person name="Malik S.B."/>
            <person name="Marsh M.E."/>
            <person name="Mackinder L."/>
            <person name="Mock T."/>
            <person name="Mueller-Roeber B."/>
            <person name="Pagarete A."/>
            <person name="Parker M."/>
            <person name="Probert I."/>
            <person name="Quesneville H."/>
            <person name="Raines C."/>
            <person name="Rensing S.A."/>
            <person name="Riano-Pachon D.M."/>
            <person name="Richier S."/>
            <person name="Rokitta S."/>
            <person name="Shiraiwa Y."/>
            <person name="Soanes D.M."/>
            <person name="van der Giezen M."/>
            <person name="Wahlund T.M."/>
            <person name="Williams B."/>
            <person name="Wilson W."/>
            <person name="Wolfe G."/>
            <person name="Wurch L.L."/>
        </authorList>
    </citation>
    <scope>NUCLEOTIDE SEQUENCE</scope>
</reference>
<evidence type="ECO:0000256" key="5">
    <source>
        <dbReference type="ARBA" id="ARBA00022840"/>
    </source>
</evidence>
<organism evidence="7 8">
    <name type="scientific">Emiliania huxleyi (strain CCMP1516)</name>
    <dbReference type="NCBI Taxonomy" id="280463"/>
    <lineage>
        <taxon>Eukaryota</taxon>
        <taxon>Haptista</taxon>
        <taxon>Haptophyta</taxon>
        <taxon>Prymnesiophyceae</taxon>
        <taxon>Isochrysidales</taxon>
        <taxon>Noelaerhabdaceae</taxon>
        <taxon>Emiliania</taxon>
    </lineage>
</organism>
<dbReference type="Proteomes" id="UP000013827">
    <property type="component" value="Unassembled WGS sequence"/>
</dbReference>
<proteinExistence type="predicted"/>
<dbReference type="Pfam" id="PF00069">
    <property type="entry name" value="Pkinase"/>
    <property type="match status" value="1"/>
</dbReference>
<sequence length="144" mass="15437">GGTLARLLAAQTGRCLSEVAARFYAAQVALALGELHRRGVLYLDLKLENVLLSAEGDAVLVDFGFARCGIDVAGGQTVRRPGGTRVYTPPEGILGRPVGAACDWWALGILLYELIVGYGPFAEHASDERSLRLAITNGRVRFPR</sequence>
<dbReference type="InterPro" id="IPR011009">
    <property type="entry name" value="Kinase-like_dom_sf"/>
</dbReference>
<dbReference type="PROSITE" id="PS50011">
    <property type="entry name" value="PROTEIN_KINASE_DOM"/>
    <property type="match status" value="1"/>
</dbReference>
<reference evidence="7" key="2">
    <citation type="submission" date="2024-10" db="UniProtKB">
        <authorList>
            <consortium name="EnsemblProtists"/>
        </authorList>
    </citation>
    <scope>IDENTIFICATION</scope>
</reference>
<dbReference type="GO" id="GO:0005952">
    <property type="term" value="C:cAMP-dependent protein kinase complex"/>
    <property type="evidence" value="ECO:0007669"/>
    <property type="project" value="TreeGrafter"/>
</dbReference>
<evidence type="ECO:0000259" key="6">
    <source>
        <dbReference type="PROSITE" id="PS50011"/>
    </source>
</evidence>
<evidence type="ECO:0000313" key="7">
    <source>
        <dbReference type="EnsemblProtists" id="EOD31634"/>
    </source>
</evidence>
<evidence type="ECO:0000256" key="2">
    <source>
        <dbReference type="ARBA" id="ARBA00022679"/>
    </source>
</evidence>
<dbReference type="eggNOG" id="KOG0696">
    <property type="taxonomic scope" value="Eukaryota"/>
</dbReference>
<dbReference type="PANTHER" id="PTHR24353">
    <property type="entry name" value="CYCLIC NUCLEOTIDE-DEPENDENT PROTEIN KINASE"/>
    <property type="match status" value="1"/>
</dbReference>
<evidence type="ECO:0000256" key="1">
    <source>
        <dbReference type="ARBA" id="ARBA00022527"/>
    </source>
</evidence>
<dbReference type="EnsemblProtists" id="EOD31634">
    <property type="protein sequence ID" value="EOD31634"/>
    <property type="gene ID" value="EMIHUDRAFT_72268"/>
</dbReference>
<dbReference type="InterPro" id="IPR008271">
    <property type="entry name" value="Ser/Thr_kinase_AS"/>
</dbReference>
<dbReference type="KEGG" id="ehx:EMIHUDRAFT_72268"/>
<dbReference type="PROSITE" id="PS00108">
    <property type="entry name" value="PROTEIN_KINASE_ST"/>
    <property type="match status" value="1"/>
</dbReference>
<dbReference type="SMART" id="SM00220">
    <property type="entry name" value="S_TKc"/>
    <property type="match status" value="1"/>
</dbReference>
<accession>A0A0D3K799</accession>
<dbReference type="PANTHER" id="PTHR24353:SF37">
    <property type="entry name" value="CAMP-DEPENDENT PROTEIN KINASE CATALYTIC SUBUNIT PRKX"/>
    <property type="match status" value="1"/>
</dbReference>
<dbReference type="RefSeq" id="XP_005784063.1">
    <property type="nucleotide sequence ID" value="XM_005784006.1"/>
</dbReference>
<keyword evidence="4" id="KW-0418">Kinase</keyword>
<dbReference type="GO" id="GO:0005524">
    <property type="term" value="F:ATP binding"/>
    <property type="evidence" value="ECO:0007669"/>
    <property type="project" value="UniProtKB-KW"/>
</dbReference>
<feature type="domain" description="Protein kinase" evidence="6">
    <location>
        <begin position="1"/>
        <end position="144"/>
    </location>
</feature>
<dbReference type="Gene3D" id="1.10.510.10">
    <property type="entry name" value="Transferase(Phosphotransferase) domain 1"/>
    <property type="match status" value="1"/>
</dbReference>
<dbReference type="GO" id="GO:0004691">
    <property type="term" value="F:cAMP-dependent protein kinase activity"/>
    <property type="evidence" value="ECO:0007669"/>
    <property type="project" value="TreeGrafter"/>
</dbReference>
<dbReference type="STRING" id="2903.R1FEB1"/>
<dbReference type="GeneID" id="17276908"/>
<dbReference type="HOGENOM" id="CLU_000288_63_0_1"/>
<evidence type="ECO:0000256" key="4">
    <source>
        <dbReference type="ARBA" id="ARBA00022777"/>
    </source>
</evidence>
<evidence type="ECO:0000256" key="3">
    <source>
        <dbReference type="ARBA" id="ARBA00022741"/>
    </source>
</evidence>